<accession>A0A8D8JCD9</accession>
<dbReference type="EMBL" id="HBUE01172015">
    <property type="protein sequence ID" value="CAG6515594.1"/>
    <property type="molecule type" value="Transcribed_RNA"/>
</dbReference>
<feature type="compositionally biased region" description="Acidic residues" evidence="8">
    <location>
        <begin position="1069"/>
        <end position="1081"/>
    </location>
</feature>
<dbReference type="GO" id="GO:0003678">
    <property type="term" value="F:DNA helicase activity"/>
    <property type="evidence" value="ECO:0007669"/>
    <property type="project" value="TreeGrafter"/>
</dbReference>
<evidence type="ECO:0000256" key="6">
    <source>
        <dbReference type="ARBA" id="ARBA00022884"/>
    </source>
</evidence>
<dbReference type="GO" id="GO:0005634">
    <property type="term" value="C:nucleus"/>
    <property type="evidence" value="ECO:0007669"/>
    <property type="project" value="TreeGrafter"/>
</dbReference>
<keyword evidence="6" id="KW-0694">RNA-binding</keyword>
<dbReference type="EMBL" id="HBUE01277467">
    <property type="protein sequence ID" value="CAG6567091.1"/>
    <property type="molecule type" value="Transcribed_RNA"/>
</dbReference>
<dbReference type="EMBL" id="HBUE01277468">
    <property type="protein sequence ID" value="CAG6567093.1"/>
    <property type="molecule type" value="Transcribed_RNA"/>
</dbReference>
<comment type="similarity">
    <text evidence="7">Belongs to the DExH box helicase family.</text>
</comment>
<dbReference type="GO" id="GO:0003724">
    <property type="term" value="F:RNA helicase activity"/>
    <property type="evidence" value="ECO:0007669"/>
    <property type="project" value="UniProtKB-EC"/>
</dbReference>
<dbReference type="CDD" id="cd18791">
    <property type="entry name" value="SF2_C_RHA"/>
    <property type="match status" value="1"/>
</dbReference>
<dbReference type="GO" id="GO:0002151">
    <property type="term" value="F:G-quadruplex RNA binding"/>
    <property type="evidence" value="ECO:0007669"/>
    <property type="project" value="TreeGrafter"/>
</dbReference>
<dbReference type="PROSITE" id="PS51192">
    <property type="entry name" value="HELICASE_ATP_BIND_1"/>
    <property type="match status" value="1"/>
</dbReference>
<dbReference type="InterPro" id="IPR011545">
    <property type="entry name" value="DEAD/DEAH_box_helicase_dom"/>
</dbReference>
<name>A0A8D8JCD9_CULPI</name>
<dbReference type="InterPro" id="IPR059023">
    <property type="entry name" value="RNA_hel_CTD"/>
</dbReference>
<dbReference type="SMART" id="SM00847">
    <property type="entry name" value="HA2"/>
    <property type="match status" value="1"/>
</dbReference>
<dbReference type="EMBL" id="HBUE01172013">
    <property type="protein sequence ID" value="CAG6515591.1"/>
    <property type="molecule type" value="Transcribed_RNA"/>
</dbReference>
<dbReference type="AlphaFoldDB" id="A0A8D8JCD9"/>
<dbReference type="EMBL" id="HBUE01118957">
    <property type="protein sequence ID" value="CAG6491518.1"/>
    <property type="molecule type" value="Transcribed_RNA"/>
</dbReference>
<dbReference type="SUPFAM" id="SSF52540">
    <property type="entry name" value="P-loop containing nucleoside triphosphate hydrolases"/>
    <property type="match status" value="1"/>
</dbReference>
<keyword evidence="5" id="KW-0067">ATP-binding</keyword>
<keyword evidence="4 11" id="KW-0347">Helicase</keyword>
<evidence type="ECO:0000256" key="7">
    <source>
        <dbReference type="ARBA" id="ARBA00060772"/>
    </source>
</evidence>
<dbReference type="PANTHER" id="PTHR18934">
    <property type="entry name" value="ATP-DEPENDENT RNA HELICASE"/>
    <property type="match status" value="1"/>
</dbReference>
<keyword evidence="3" id="KW-0378">Hydrolase</keyword>
<dbReference type="SMART" id="SM00487">
    <property type="entry name" value="DEXDc"/>
    <property type="match status" value="1"/>
</dbReference>
<feature type="compositionally biased region" description="Gly residues" evidence="8">
    <location>
        <begin position="41"/>
        <end position="50"/>
    </location>
</feature>
<feature type="region of interest" description="Disordered" evidence="8">
    <location>
        <begin position="1039"/>
        <end position="1094"/>
    </location>
</feature>
<evidence type="ECO:0000256" key="1">
    <source>
        <dbReference type="ARBA" id="ARBA00012552"/>
    </source>
</evidence>
<evidence type="ECO:0000259" key="10">
    <source>
        <dbReference type="PROSITE" id="PS51194"/>
    </source>
</evidence>
<dbReference type="Pfam" id="PF04408">
    <property type="entry name" value="WHD_HA2"/>
    <property type="match status" value="1"/>
</dbReference>
<dbReference type="EMBL" id="HBUE01277466">
    <property type="protein sequence ID" value="CAG6567090.1"/>
    <property type="molecule type" value="Transcribed_RNA"/>
</dbReference>
<dbReference type="Pfam" id="PF00270">
    <property type="entry name" value="DEAD"/>
    <property type="match status" value="1"/>
</dbReference>
<proteinExistence type="inferred from homology"/>
<evidence type="ECO:0000256" key="2">
    <source>
        <dbReference type="ARBA" id="ARBA00022741"/>
    </source>
</evidence>
<evidence type="ECO:0000256" key="4">
    <source>
        <dbReference type="ARBA" id="ARBA00022806"/>
    </source>
</evidence>
<dbReference type="EMBL" id="HBUE01277463">
    <property type="protein sequence ID" value="CAG6567085.1"/>
    <property type="molecule type" value="Transcribed_RNA"/>
</dbReference>
<dbReference type="FunFam" id="3.40.50.300:FF:000526">
    <property type="entry name" value="DExH-box ATP-dependent RNA helicase DExH3"/>
    <property type="match status" value="1"/>
</dbReference>
<dbReference type="PANTHER" id="PTHR18934:SF237">
    <property type="entry name" value="ATP-DEPENDENT DNA_RNA HELICASE DHX36"/>
    <property type="match status" value="1"/>
</dbReference>
<dbReference type="SMART" id="SM00490">
    <property type="entry name" value="HELICc"/>
    <property type="match status" value="1"/>
</dbReference>
<evidence type="ECO:0000256" key="5">
    <source>
        <dbReference type="ARBA" id="ARBA00022840"/>
    </source>
</evidence>
<dbReference type="InterPro" id="IPR048333">
    <property type="entry name" value="HA2_WH"/>
</dbReference>
<evidence type="ECO:0000313" key="11">
    <source>
        <dbReference type="EMBL" id="CAG6567087.1"/>
    </source>
</evidence>
<dbReference type="Pfam" id="PF07717">
    <property type="entry name" value="OB_NTP_bind"/>
    <property type="match status" value="1"/>
</dbReference>
<dbReference type="InterPro" id="IPR011709">
    <property type="entry name" value="DEAD-box_helicase_OB_fold"/>
</dbReference>
<dbReference type="GO" id="GO:0016787">
    <property type="term" value="F:hydrolase activity"/>
    <property type="evidence" value="ECO:0007669"/>
    <property type="project" value="UniProtKB-KW"/>
</dbReference>
<dbReference type="InterPro" id="IPR027417">
    <property type="entry name" value="P-loop_NTPase"/>
</dbReference>
<protein>
    <recommendedName>
        <fullName evidence="1">RNA helicase</fullName>
        <ecNumber evidence="1">3.6.4.13</ecNumber>
    </recommendedName>
</protein>
<keyword evidence="2" id="KW-0547">Nucleotide-binding</keyword>
<dbReference type="Pfam" id="PF21010">
    <property type="entry name" value="HA2_C"/>
    <property type="match status" value="1"/>
</dbReference>
<evidence type="ECO:0000256" key="8">
    <source>
        <dbReference type="SAM" id="MobiDB-lite"/>
    </source>
</evidence>
<dbReference type="EMBL" id="HBUE01277464">
    <property type="protein sequence ID" value="CAG6567087.1"/>
    <property type="molecule type" value="Transcribed_RNA"/>
</dbReference>
<feature type="compositionally biased region" description="Basic and acidic residues" evidence="8">
    <location>
        <begin position="74"/>
        <end position="111"/>
    </location>
</feature>
<dbReference type="GO" id="GO:0051880">
    <property type="term" value="F:G-quadruplex DNA binding"/>
    <property type="evidence" value="ECO:0007669"/>
    <property type="project" value="TreeGrafter"/>
</dbReference>
<evidence type="ECO:0000256" key="3">
    <source>
        <dbReference type="ARBA" id="ARBA00022801"/>
    </source>
</evidence>
<dbReference type="FunFam" id="1.20.120.1080:FF:000002">
    <property type="entry name" value="Putative ATP-dependent RNA helicase DHX36"/>
    <property type="match status" value="1"/>
</dbReference>
<dbReference type="PROSITE" id="PS51194">
    <property type="entry name" value="HELICASE_CTER"/>
    <property type="match status" value="1"/>
</dbReference>
<dbReference type="PROSITE" id="PS00690">
    <property type="entry name" value="DEAH_ATP_HELICASE"/>
    <property type="match status" value="1"/>
</dbReference>
<dbReference type="EMBL" id="HBUE01172011">
    <property type="protein sequence ID" value="CAG6515588.1"/>
    <property type="molecule type" value="Transcribed_RNA"/>
</dbReference>
<feature type="region of interest" description="Disordered" evidence="8">
    <location>
        <begin position="17"/>
        <end position="111"/>
    </location>
</feature>
<dbReference type="InterPro" id="IPR002464">
    <property type="entry name" value="DNA/RNA_helicase_DEAH_CS"/>
</dbReference>
<dbReference type="EMBL" id="HBUE01172014">
    <property type="protein sequence ID" value="CAG6515592.1"/>
    <property type="molecule type" value="Transcribed_RNA"/>
</dbReference>
<dbReference type="Gene3D" id="1.20.120.1080">
    <property type="match status" value="1"/>
</dbReference>
<reference evidence="11" key="1">
    <citation type="submission" date="2021-05" db="EMBL/GenBank/DDBJ databases">
        <authorList>
            <person name="Alioto T."/>
            <person name="Alioto T."/>
            <person name="Gomez Garrido J."/>
        </authorList>
    </citation>
    <scope>NUCLEOTIDE SEQUENCE</scope>
</reference>
<dbReference type="InterPro" id="IPR014001">
    <property type="entry name" value="Helicase_ATP-bd"/>
</dbReference>
<dbReference type="InterPro" id="IPR001650">
    <property type="entry name" value="Helicase_C-like"/>
</dbReference>
<dbReference type="EMBL" id="HBUE01118953">
    <property type="protein sequence ID" value="CAG6491516.1"/>
    <property type="molecule type" value="Transcribed_RNA"/>
</dbReference>
<dbReference type="Pfam" id="PF00271">
    <property type="entry name" value="Helicase_C"/>
    <property type="match status" value="1"/>
</dbReference>
<dbReference type="EC" id="3.6.4.13" evidence="1"/>
<dbReference type="GO" id="GO:0005524">
    <property type="term" value="F:ATP binding"/>
    <property type="evidence" value="ECO:0007669"/>
    <property type="project" value="UniProtKB-KW"/>
</dbReference>
<dbReference type="Pfam" id="PF26026">
    <property type="entry name" value="RNA_hel_CTD"/>
    <property type="match status" value="1"/>
</dbReference>
<dbReference type="Gene3D" id="3.40.50.300">
    <property type="entry name" value="P-loop containing nucleotide triphosphate hydrolases"/>
    <property type="match status" value="2"/>
</dbReference>
<organism evidence="11">
    <name type="scientific">Culex pipiens</name>
    <name type="common">House mosquito</name>
    <dbReference type="NCBI Taxonomy" id="7175"/>
    <lineage>
        <taxon>Eukaryota</taxon>
        <taxon>Metazoa</taxon>
        <taxon>Ecdysozoa</taxon>
        <taxon>Arthropoda</taxon>
        <taxon>Hexapoda</taxon>
        <taxon>Insecta</taxon>
        <taxon>Pterygota</taxon>
        <taxon>Neoptera</taxon>
        <taxon>Endopterygota</taxon>
        <taxon>Diptera</taxon>
        <taxon>Nematocera</taxon>
        <taxon>Culicoidea</taxon>
        <taxon>Culicidae</taxon>
        <taxon>Culicinae</taxon>
        <taxon>Culicini</taxon>
        <taxon>Culex</taxon>
        <taxon>Culex</taxon>
    </lineage>
</organism>
<feature type="domain" description="Helicase C-terminal" evidence="10">
    <location>
        <begin position="519"/>
        <end position="690"/>
    </location>
</feature>
<sequence>MSDCEDSFEEKLRKFRLNKESNPVETITEHQPEPDMSYRSRGGGGPSRGGRGGRGHLRGKQIGLYYANKNRGRNRVEDGEDGQWRSGKDLQRNKNRERMAYEGGDGGRDANRFRRFGDERDDQVVTGRDRPPPGLRGRALGLYYRDRNSAKNREQEKRKAVDITIPRWQILEIRKYLNLEDGGGGKVDFFRHFVQNDEIDSVFKNEYLKVISKSLDQILREESVKEEDMLEQWQLDAKETLNADLYDEYLRKEKFGVMREARERLPAFGSQQEILQMIDRHQVILVKGETGSGKTTQIPQFILDQAMSKRRGADCRIICTQPRRISAITLSERVAAERGEQLGDSVGYQIRLDAKKPRSAGASIMFCTTGIVLSIMQSDPCLNEYSHLILDEIHERDVITDLLLGIVKKILPFRKDLKIILMSATLTAETFSRYFNDCPTVEIHGLTFPVEEFYLEDIISEINFHGFNPGPKKPNYRDRQMLQFFDMIDPYIQTIRGQYPAKVLQTIANPLSESSQNDLITELIYHISATKPDGAILVFLPSLAQISDVQKLLSAHRDLSRISTLIYPLHSKVPQLDQKAVFSRPQKGTRKIILATNIAETSITIDDVVFVVNAGRHKINMFEEGVSSLRDEWISISNEIQRKGRAGRVQPGICYHLYTRGRRNVLLQNTPPEILRVALDEVILNIKILGLGEARAFMNHLLDRPTDDVIETSLELLNRLNAIDDDQTLTPLGYHLARLPMDPRTGKMVLLSSIFSCADPISSIAASLSFKDAFYKPFGKEKEVGMVKRKFAKGYHSDHLMLANVIEQWKDLSGRDVQHFAYKNFLNLGTLNQLYNMKRQFCEYLYSAKFLQNAQVTSRANNLNSHNDKLLKAIIGAGLYPNVAFVRKVIRNRNSPDGRSILNIEGQGRTTMHPSSVNSTLADFESNFVVYYDKQKISGSGLTIFDTTVVNPFPLFFFGDNHVETEGAYELISIAGHYCLKCNKETYELIQDLRAGFNLFLQKKICNPSPVDWSSDEGTLLRAIIQLITIDGRYEDGFDDDGGDDFGGASSSEQRSTGGGNPEEIKFDQDDDYFDYFENDDLPPPSTSSGGSKR</sequence>
<feature type="domain" description="Helicase ATP-binding" evidence="9">
    <location>
        <begin position="275"/>
        <end position="444"/>
    </location>
</feature>
<feature type="compositionally biased region" description="Basic and acidic residues" evidence="8">
    <location>
        <begin position="27"/>
        <end position="38"/>
    </location>
</feature>
<dbReference type="EMBL" id="HBUE01172010">
    <property type="protein sequence ID" value="CAG6515586.1"/>
    <property type="molecule type" value="Transcribed_RNA"/>
</dbReference>
<evidence type="ECO:0000259" key="9">
    <source>
        <dbReference type="PROSITE" id="PS51192"/>
    </source>
</evidence>
<dbReference type="InterPro" id="IPR007502">
    <property type="entry name" value="Helicase-assoc_dom"/>
</dbReference>
<dbReference type="GO" id="GO:0005737">
    <property type="term" value="C:cytoplasm"/>
    <property type="evidence" value="ECO:0007669"/>
    <property type="project" value="TreeGrafter"/>
</dbReference>